<reference evidence="2" key="1">
    <citation type="journal article" date="2020" name="bioRxiv">
        <title>A rank-normalized archaeal taxonomy based on genome phylogeny resolves widespread incomplete and uneven classifications.</title>
        <authorList>
            <person name="Rinke C."/>
            <person name="Chuvochina M."/>
            <person name="Mussig A.J."/>
            <person name="Chaumeil P.-A."/>
            <person name="Waite D.W."/>
            <person name="Whitman W.B."/>
            <person name="Parks D.H."/>
            <person name="Hugenholtz P."/>
        </authorList>
    </citation>
    <scope>NUCLEOTIDE SEQUENCE [LARGE SCALE GENOMIC DNA]</scope>
</reference>
<evidence type="ECO:0000313" key="1">
    <source>
        <dbReference type="EMBL" id="HIH08250.1"/>
    </source>
</evidence>
<dbReference type="Gene3D" id="3.60.15.10">
    <property type="entry name" value="Ribonuclease Z/Hydroxyacylglutathione hydrolase-like"/>
    <property type="match status" value="1"/>
</dbReference>
<organism evidence="1 2">
    <name type="scientific">Candidatus Iainarchaeum sp</name>
    <dbReference type="NCBI Taxonomy" id="3101447"/>
    <lineage>
        <taxon>Archaea</taxon>
        <taxon>Candidatus Iainarchaeota</taxon>
        <taxon>Candidatus Iainarchaeia</taxon>
        <taxon>Candidatus Iainarchaeales</taxon>
        <taxon>Candidatus Iainarchaeaceae</taxon>
        <taxon>Candidatus Iainarchaeum</taxon>
    </lineage>
</organism>
<proteinExistence type="predicted"/>
<dbReference type="EMBL" id="DUFG01000015">
    <property type="protein sequence ID" value="HIH08250.1"/>
    <property type="molecule type" value="Genomic_DNA"/>
</dbReference>
<evidence type="ECO:0008006" key="3">
    <source>
        <dbReference type="Google" id="ProtNLM"/>
    </source>
</evidence>
<dbReference type="SUPFAM" id="SSF56281">
    <property type="entry name" value="Metallo-hydrolase/oxidoreductase"/>
    <property type="match status" value="1"/>
</dbReference>
<dbReference type="AlphaFoldDB" id="A0A7J4ITT7"/>
<sequence>MQFSGEHGIRIRHDSDLFIDACGVKGKNIIVSHAHSDHAKITSANNYFMSRETASLLHLNGKEKVKEVPFGKKFEVNGFEVSMYNSGHILGAAQLKVCNGKEVVATTDFKLQKSILLEPAEILHGDVLLMESTFGLPEYIFPERQLVYEDMIKWVNSQLALKRFVVLGGYATGKAQELTKVVNEFLNETPLVHKRVFEQNKAYESNGVRLGSFIELNHNLDEADILILPPHFISDDLLHAVSLQSGRKVSCAIATGWRGSKFKTFPLSDHADFRQLLGYVKESEPKMVLTHHGFDRELAKSIQKKLGVPAKSLQDSNQKTLQEFLS</sequence>
<comment type="caution">
    <text evidence="1">The sequence shown here is derived from an EMBL/GenBank/DDBJ whole genome shotgun (WGS) entry which is preliminary data.</text>
</comment>
<dbReference type="GO" id="GO:0004521">
    <property type="term" value="F:RNA endonuclease activity"/>
    <property type="evidence" value="ECO:0007669"/>
    <property type="project" value="TreeGrafter"/>
</dbReference>
<dbReference type="Proteomes" id="UP000577419">
    <property type="component" value="Unassembled WGS sequence"/>
</dbReference>
<dbReference type="PANTHER" id="PTHR11203">
    <property type="entry name" value="CLEAVAGE AND POLYADENYLATION SPECIFICITY FACTOR FAMILY MEMBER"/>
    <property type="match status" value="1"/>
</dbReference>
<accession>A0A7J4ITT7</accession>
<gene>
    <name evidence="1" type="ORF">HA237_02665</name>
</gene>
<dbReference type="InterPro" id="IPR050698">
    <property type="entry name" value="MBL"/>
</dbReference>
<evidence type="ECO:0000313" key="2">
    <source>
        <dbReference type="Proteomes" id="UP000577419"/>
    </source>
</evidence>
<name>A0A7J4ITT7_9ARCH</name>
<protein>
    <recommendedName>
        <fullName evidence="3">Zn-dependent metallo-hydrolase RNA specificity domain-containing protein</fullName>
    </recommendedName>
</protein>
<dbReference type="PANTHER" id="PTHR11203:SF49">
    <property type="entry name" value="BLL1145 PROTEIN"/>
    <property type="match status" value="1"/>
</dbReference>
<dbReference type="InterPro" id="IPR036866">
    <property type="entry name" value="RibonucZ/Hydroxyglut_hydro"/>
</dbReference>